<evidence type="ECO:0000313" key="1">
    <source>
        <dbReference type="EMBL" id="MXP08960.1"/>
    </source>
</evidence>
<dbReference type="Proteomes" id="UP000429229">
    <property type="component" value="Unassembled WGS sequence"/>
</dbReference>
<dbReference type="RefSeq" id="WP_160615467.1">
    <property type="nucleotide sequence ID" value="NZ_WTYR01000001.1"/>
</dbReference>
<protein>
    <submittedName>
        <fullName evidence="1">Uncharacterized protein</fullName>
    </submittedName>
</protein>
<organism evidence="1 2">
    <name type="scientific">Alteriqipengyuania halimionae</name>
    <dbReference type="NCBI Taxonomy" id="1926630"/>
    <lineage>
        <taxon>Bacteria</taxon>
        <taxon>Pseudomonadati</taxon>
        <taxon>Pseudomonadota</taxon>
        <taxon>Alphaproteobacteria</taxon>
        <taxon>Sphingomonadales</taxon>
        <taxon>Erythrobacteraceae</taxon>
        <taxon>Alteriqipengyuania</taxon>
    </lineage>
</organism>
<dbReference type="AlphaFoldDB" id="A0A6I4TZ37"/>
<name>A0A6I4TZ37_9SPHN</name>
<reference evidence="1 2" key="1">
    <citation type="submission" date="2019-12" db="EMBL/GenBank/DDBJ databases">
        <title>Genomic-based taxomic classification of the family Erythrobacteraceae.</title>
        <authorList>
            <person name="Xu L."/>
        </authorList>
    </citation>
    <scope>NUCLEOTIDE SEQUENCE [LARGE SCALE GENOMIC DNA]</scope>
    <source>
        <strain evidence="1 2">LMG 29519</strain>
    </source>
</reference>
<keyword evidence="2" id="KW-1185">Reference proteome</keyword>
<dbReference type="EMBL" id="WTYR01000001">
    <property type="protein sequence ID" value="MXP08960.1"/>
    <property type="molecule type" value="Genomic_DNA"/>
</dbReference>
<proteinExistence type="predicted"/>
<evidence type="ECO:0000313" key="2">
    <source>
        <dbReference type="Proteomes" id="UP000429229"/>
    </source>
</evidence>
<comment type="caution">
    <text evidence="1">The sequence shown here is derived from an EMBL/GenBank/DDBJ whole genome shotgun (WGS) entry which is preliminary data.</text>
</comment>
<gene>
    <name evidence="1" type="ORF">GRI68_02055</name>
</gene>
<sequence length="60" mass="6851">MELGNPEDRGVDGERLQRFDRFLDNTDFEAGQLATMSICWPRAMVTPCIATTSARCLRMR</sequence>
<accession>A0A6I4TZ37</accession>